<dbReference type="AlphaFoldDB" id="A0A0K1ETL7"/>
<organism evidence="2 3">
    <name type="scientific">Chondromyces crocatus</name>
    <dbReference type="NCBI Taxonomy" id="52"/>
    <lineage>
        <taxon>Bacteria</taxon>
        <taxon>Pseudomonadati</taxon>
        <taxon>Myxococcota</taxon>
        <taxon>Polyangia</taxon>
        <taxon>Polyangiales</taxon>
        <taxon>Polyangiaceae</taxon>
        <taxon>Chondromyces</taxon>
    </lineage>
</organism>
<name>A0A0K1ETL7_CHOCO</name>
<gene>
    <name evidence="2" type="ORF">CMC5_083690</name>
</gene>
<accession>A0A0K1ETL7</accession>
<evidence type="ECO:0000259" key="1">
    <source>
        <dbReference type="Pfam" id="PF20533"/>
    </source>
</evidence>
<proteinExistence type="predicted"/>
<feature type="domain" description="DUF6748" evidence="1">
    <location>
        <begin position="32"/>
        <end position="225"/>
    </location>
</feature>
<dbReference type="Proteomes" id="UP000067626">
    <property type="component" value="Chromosome"/>
</dbReference>
<dbReference type="KEGG" id="ccro:CMC5_083690"/>
<keyword evidence="3" id="KW-1185">Reference proteome</keyword>
<dbReference type="RefSeq" id="WP_156339262.1">
    <property type="nucleotide sequence ID" value="NZ_CP012159.1"/>
</dbReference>
<sequence length="290" mass="30944">MLRALAIAVGFVSLLGIRGDAKAARERQDPAYYVVTAVDVRRCAQPHCGGYFIAKANKRLTECADGAVAASCYVATIDLSRLGLRMDEERALREGNVVFHGVMRPRKDVPRLRNLVVSDAFRAPREGSLSSTLFHVGSNGVQCVTYPCPDTEARIVNTTRTRTLDGVDLSGASGTERDKEAARRALLDERGLLVEGVEKVIPKAGPAGDATVIAARQFFLPVASHDEEDCQEAHQRVDAGDAGSVTEAPLSRCFGGVGDPCGSRGLLPCRPDLTCVGGRPETDIPGVCQP</sequence>
<dbReference type="EMBL" id="CP012159">
    <property type="protein sequence ID" value="AKT44129.1"/>
    <property type="molecule type" value="Genomic_DNA"/>
</dbReference>
<dbReference type="InterPro" id="IPR046636">
    <property type="entry name" value="DUF6748"/>
</dbReference>
<reference evidence="2 3" key="1">
    <citation type="submission" date="2015-07" db="EMBL/GenBank/DDBJ databases">
        <title>Genome analysis of myxobacterium Chondromyces crocatus Cm c5 reveals a high potential for natural compound synthesis and the genetic basis for the loss of fruiting body formation.</title>
        <authorList>
            <person name="Zaburannyi N."/>
            <person name="Bunk B."/>
            <person name="Maier J."/>
            <person name="Overmann J."/>
            <person name="Mueller R."/>
        </authorList>
    </citation>
    <scope>NUCLEOTIDE SEQUENCE [LARGE SCALE GENOMIC DNA]</scope>
    <source>
        <strain evidence="2 3">Cm c5</strain>
    </source>
</reference>
<protein>
    <recommendedName>
        <fullName evidence="1">DUF6748 domain-containing protein</fullName>
    </recommendedName>
</protein>
<dbReference type="STRING" id="52.CMC5_083690"/>
<evidence type="ECO:0000313" key="3">
    <source>
        <dbReference type="Proteomes" id="UP000067626"/>
    </source>
</evidence>
<dbReference type="Pfam" id="PF20533">
    <property type="entry name" value="DUF6748"/>
    <property type="match status" value="1"/>
</dbReference>
<dbReference type="OrthoDB" id="5502365at2"/>
<evidence type="ECO:0000313" key="2">
    <source>
        <dbReference type="EMBL" id="AKT44129.1"/>
    </source>
</evidence>